<dbReference type="KEGG" id="vg:65122028"/>
<dbReference type="GeneID" id="65122028"/>
<proteinExistence type="predicted"/>
<evidence type="ECO:0000313" key="2">
    <source>
        <dbReference type="Proteomes" id="UP000317969"/>
    </source>
</evidence>
<protein>
    <submittedName>
        <fullName evidence="1">Uncharacterized protein</fullName>
    </submittedName>
</protein>
<sequence length="74" mass="8373">MMKRYRIHISLMSGKLIYSDPLDVGSMDHEEIVSHLDQIVEIVSTGGSLTLLLNGQKKTYLNHAIQSIWWTDGS</sequence>
<gene>
    <name evidence="1" type="primary">234</name>
    <name evidence="1" type="ORF">SEA_BRAELYN_242</name>
</gene>
<reference evidence="2" key="1">
    <citation type="submission" date="2019-06" db="EMBL/GenBank/DDBJ databases">
        <authorList>
            <person name="Kempf S.R."/>
            <person name="Brown K.M."/>
            <person name="Pearce J.A.A."/>
            <person name="Stamm J."/>
            <person name="Powell E.A.A."/>
            <person name="McGriff A.K."/>
            <person name="Tolsma S."/>
            <person name="Caruso S.M."/>
            <person name="Garlena R.A."/>
            <person name="Russell D.A."/>
            <person name="Pope W.H."/>
            <person name="Jacobs-Se D."/>
            <person name="Hatfull G.F."/>
        </authorList>
    </citation>
    <scope>NUCLEOTIDE SEQUENCE [LARGE SCALE GENOMIC DNA]</scope>
</reference>
<keyword evidence="2" id="KW-1185">Reference proteome</keyword>
<organism evidence="1 2">
    <name type="scientific">Streptomyces phage Braelyn</name>
    <dbReference type="NCBI Taxonomy" id="2593356"/>
    <lineage>
        <taxon>Viruses</taxon>
        <taxon>Duplodnaviria</taxon>
        <taxon>Heunggongvirae</taxon>
        <taxon>Uroviricota</taxon>
        <taxon>Caudoviricetes</taxon>
        <taxon>Stanwilliamsviridae</taxon>
        <taxon>Boydwoodruffvirinae</taxon>
        <taxon>Samistivirus</taxon>
        <taxon>Samistivirus braelyn</taxon>
    </lineage>
</organism>
<name>A0A514U282_9CAUD</name>
<evidence type="ECO:0000313" key="1">
    <source>
        <dbReference type="EMBL" id="QDK03056.1"/>
    </source>
</evidence>
<dbReference type="RefSeq" id="YP_010104096.1">
    <property type="nucleotide sequence ID" value="NC_055813.1"/>
</dbReference>
<dbReference type="Proteomes" id="UP000317969">
    <property type="component" value="Segment"/>
</dbReference>
<dbReference type="EMBL" id="MN096371">
    <property type="protein sequence ID" value="QDK03056.1"/>
    <property type="molecule type" value="Genomic_DNA"/>
</dbReference>
<accession>A0A514U282</accession>